<keyword evidence="1" id="KW-0812">Transmembrane</keyword>
<feature type="transmembrane region" description="Helical" evidence="1">
    <location>
        <begin position="222"/>
        <end position="242"/>
    </location>
</feature>
<feature type="transmembrane region" description="Helical" evidence="1">
    <location>
        <begin position="117"/>
        <end position="135"/>
    </location>
</feature>
<dbReference type="Proteomes" id="UP000268469">
    <property type="component" value="Unassembled WGS sequence"/>
</dbReference>
<accession>A0A660SLS6</accession>
<gene>
    <name evidence="2" type="ORF">DRP53_01405</name>
</gene>
<feature type="transmembrane region" description="Helical" evidence="1">
    <location>
        <begin position="262"/>
        <end position="292"/>
    </location>
</feature>
<evidence type="ECO:0000313" key="2">
    <source>
        <dbReference type="EMBL" id="RKX71462.1"/>
    </source>
</evidence>
<feature type="transmembrane region" description="Helical" evidence="1">
    <location>
        <begin position="41"/>
        <end position="63"/>
    </location>
</feature>
<keyword evidence="1" id="KW-0472">Membrane</keyword>
<dbReference type="AlphaFoldDB" id="A0A660SLS6"/>
<evidence type="ECO:0000256" key="1">
    <source>
        <dbReference type="SAM" id="Phobius"/>
    </source>
</evidence>
<proteinExistence type="predicted"/>
<dbReference type="EMBL" id="QNBE01000008">
    <property type="protein sequence ID" value="RKX71462.1"/>
    <property type="molecule type" value="Genomic_DNA"/>
</dbReference>
<evidence type="ECO:0008006" key="4">
    <source>
        <dbReference type="Google" id="ProtNLM"/>
    </source>
</evidence>
<organism evidence="2 3">
    <name type="scientific">candidate division WOR-3 bacterium</name>
    <dbReference type="NCBI Taxonomy" id="2052148"/>
    <lineage>
        <taxon>Bacteria</taxon>
        <taxon>Bacteria division WOR-3</taxon>
    </lineage>
</organism>
<keyword evidence="1" id="KW-1133">Transmembrane helix</keyword>
<comment type="caution">
    <text evidence="2">The sequence shown here is derived from an EMBL/GenBank/DDBJ whole genome shotgun (WGS) entry which is preliminary data.</text>
</comment>
<name>A0A660SLS6_UNCW3</name>
<feature type="transmembrane region" description="Helical" evidence="1">
    <location>
        <begin position="189"/>
        <end position="210"/>
    </location>
</feature>
<feature type="transmembrane region" description="Helical" evidence="1">
    <location>
        <begin position="6"/>
        <end position="29"/>
    </location>
</feature>
<evidence type="ECO:0000313" key="3">
    <source>
        <dbReference type="Proteomes" id="UP000268469"/>
    </source>
</evidence>
<sequence length="300" mass="34283">MKVKTFFSIILIIVAVYFLVRTLITNWSLIPFSELYFNPKFLLLSFFFLYLNFIISVLGWQNILPTFNLRIDFSTAYWIMSTSQIAKYIPGGIWFTVSRMQLAGRANLREEPTAFSVVVETCLIFLTGIILLFLAMLKVGNIIDFKLLLPLLIVSILLLYPPFLRALANLAMTLLKRPKVYFNLPLKKVLTLCIFYFGVWFFQIVGFFFLIRSFYALPFKDFPTIALTYIASWIGGFVVIYAPGGIGIREGIMSFLLSKNILLGLAVGISIIARAWTSIYELIVFLTAQLLVKKKASLDF</sequence>
<feature type="transmembrane region" description="Helical" evidence="1">
    <location>
        <begin position="147"/>
        <end position="168"/>
    </location>
</feature>
<reference evidence="2 3" key="1">
    <citation type="submission" date="2018-06" db="EMBL/GenBank/DDBJ databases">
        <title>Extensive metabolic versatility and redundancy in microbially diverse, dynamic hydrothermal sediments.</title>
        <authorList>
            <person name="Dombrowski N."/>
            <person name="Teske A."/>
            <person name="Baker B.J."/>
        </authorList>
    </citation>
    <scope>NUCLEOTIDE SEQUENCE [LARGE SCALE GENOMIC DNA]</scope>
    <source>
        <strain evidence="2">B36_G15</strain>
    </source>
</reference>
<protein>
    <recommendedName>
        <fullName evidence="4">Flippase-like domain-containing protein</fullName>
    </recommendedName>
</protein>